<evidence type="ECO:0000259" key="1">
    <source>
        <dbReference type="Pfam" id="PF03101"/>
    </source>
</evidence>
<reference evidence="2 3" key="1">
    <citation type="journal article" date="2024" name="Plant Biotechnol. J.">
        <title>Dendrobium thyrsiflorum genome and its molecular insights into genes involved in important horticultural traits.</title>
        <authorList>
            <person name="Chen B."/>
            <person name="Wang J.Y."/>
            <person name="Zheng P.J."/>
            <person name="Li K.L."/>
            <person name="Liang Y.M."/>
            <person name="Chen X.F."/>
            <person name="Zhang C."/>
            <person name="Zhao X."/>
            <person name="He X."/>
            <person name="Zhang G.Q."/>
            <person name="Liu Z.J."/>
            <person name="Xu Q."/>
        </authorList>
    </citation>
    <scope>NUCLEOTIDE SEQUENCE [LARGE SCALE GENOMIC DNA]</scope>
    <source>
        <strain evidence="2">GZMU011</strain>
    </source>
</reference>
<dbReference type="Proteomes" id="UP001552299">
    <property type="component" value="Unassembled WGS sequence"/>
</dbReference>
<gene>
    <name evidence="2" type="ORF">M5K25_018752</name>
</gene>
<keyword evidence="3" id="KW-1185">Reference proteome</keyword>
<evidence type="ECO:0000313" key="3">
    <source>
        <dbReference type="Proteomes" id="UP001552299"/>
    </source>
</evidence>
<dbReference type="EMBL" id="JANQDX010000015">
    <property type="protein sequence ID" value="KAL0910675.1"/>
    <property type="molecule type" value="Genomic_DNA"/>
</dbReference>
<dbReference type="Pfam" id="PF03101">
    <property type="entry name" value="FAR1"/>
    <property type="match status" value="1"/>
</dbReference>
<evidence type="ECO:0000313" key="2">
    <source>
        <dbReference type="EMBL" id="KAL0910675.1"/>
    </source>
</evidence>
<name>A0ABD0UD06_DENTH</name>
<sequence length="264" mass="30605">MQADDIDRGELAGFTGYDRETEHIARFRAGFAEDFDKTRHAIPSTEQNFVYTEYRAELGPYRVMLGKVCVPIVGRYRHAIPSTEQNLVYTEYRAELDPYRVMLGKVCVPIVGRYIHAIPSTEQNLVYTEYRAELGPYRVMLGTVCVPIDGWYRHAVPSTEQNLVYTEYRAELGPYRRGVYRSEKEAYEMYCEYAHNAGFSVRKEHHSYWPNSRIIKSKDFVCSKAGQKKGIDLNSQTKYRKSNTRTGCPAMIRFAVSQDRVWTV</sequence>
<feature type="domain" description="FAR1" evidence="1">
    <location>
        <begin position="189"/>
        <end position="264"/>
    </location>
</feature>
<comment type="caution">
    <text evidence="2">The sequence shown here is derived from an EMBL/GenBank/DDBJ whole genome shotgun (WGS) entry which is preliminary data.</text>
</comment>
<dbReference type="AlphaFoldDB" id="A0ABD0UD06"/>
<accession>A0ABD0UD06</accession>
<dbReference type="PANTHER" id="PTHR46328">
    <property type="entry name" value="FAR-RED IMPAIRED RESPONSIVE (FAR1) FAMILY PROTEIN-RELATED"/>
    <property type="match status" value="1"/>
</dbReference>
<proteinExistence type="predicted"/>
<protein>
    <recommendedName>
        <fullName evidence="1">FAR1 domain-containing protein</fullName>
    </recommendedName>
</protein>
<organism evidence="2 3">
    <name type="scientific">Dendrobium thyrsiflorum</name>
    <name type="common">Pinecone-like raceme dendrobium</name>
    <name type="synonym">Orchid</name>
    <dbReference type="NCBI Taxonomy" id="117978"/>
    <lineage>
        <taxon>Eukaryota</taxon>
        <taxon>Viridiplantae</taxon>
        <taxon>Streptophyta</taxon>
        <taxon>Embryophyta</taxon>
        <taxon>Tracheophyta</taxon>
        <taxon>Spermatophyta</taxon>
        <taxon>Magnoliopsida</taxon>
        <taxon>Liliopsida</taxon>
        <taxon>Asparagales</taxon>
        <taxon>Orchidaceae</taxon>
        <taxon>Epidendroideae</taxon>
        <taxon>Malaxideae</taxon>
        <taxon>Dendrobiinae</taxon>
        <taxon>Dendrobium</taxon>
    </lineage>
</organism>
<dbReference type="PANTHER" id="PTHR46328:SF44">
    <property type="entry name" value="FAR1 DOMAIN-CONTAINING PROTEIN"/>
    <property type="match status" value="1"/>
</dbReference>
<dbReference type="InterPro" id="IPR004330">
    <property type="entry name" value="FAR1_DNA_bnd_dom"/>
</dbReference>